<evidence type="ECO:0000313" key="4">
    <source>
        <dbReference type="Proteomes" id="UP001372338"/>
    </source>
</evidence>
<sequence>MAYPSSSSSSSFPSSSSSSFTYDVFLSFRGSDTRRGFTGNLYRALEAKGSTLSLMMRRFKAGTEKIQIIIWKMKNYNDTIDFDGKAFKKMEKLKTFIVHDGKADHFNGDLDHLPNGLRVLEWQYYPFPSLPFGSHPDKLNILRLSYSCLKSLGLFKIEKLKELTIEDYEIIFQLPSNKIRVMFPSLQHLKVDYTNVISFHISDEYIPARLTSLTNLRILRHLSLRQHHFTFVPSCITELHSLKELHLSYCFSLVEIRWIPPNLEELCALGCNSLKYLDLTSSPCLLRTLQFRDCNAVEEIRGIPPTIQVLSATNCTSLTDSCRRMLLNQELHEEIGSMMLCLPGAGSRIPEWFEHCSTGHSLSFWFRGMFPAISTCHLIGVERFCIMQLHPKLNINGNTVDMLFAFPKKSWSALHLDAHHIFIFDIKQIKFKDNVDQLVLLESEWNHAEFSFHAYDYYGKPKQLANTQIGLHVFKQESSNMKDIRFTNPYEIERNDDDDDDRDSNSTEKPPKCGSTNVKVRGTEKLSCLELGNAIYERNN</sequence>
<organism evidence="3 4">
    <name type="scientific">Crotalaria pallida</name>
    <name type="common">Smooth rattlebox</name>
    <name type="synonym">Crotalaria striata</name>
    <dbReference type="NCBI Taxonomy" id="3830"/>
    <lineage>
        <taxon>Eukaryota</taxon>
        <taxon>Viridiplantae</taxon>
        <taxon>Streptophyta</taxon>
        <taxon>Embryophyta</taxon>
        <taxon>Tracheophyta</taxon>
        <taxon>Spermatophyta</taxon>
        <taxon>Magnoliopsida</taxon>
        <taxon>eudicotyledons</taxon>
        <taxon>Gunneridae</taxon>
        <taxon>Pentapetalae</taxon>
        <taxon>rosids</taxon>
        <taxon>fabids</taxon>
        <taxon>Fabales</taxon>
        <taxon>Fabaceae</taxon>
        <taxon>Papilionoideae</taxon>
        <taxon>50 kb inversion clade</taxon>
        <taxon>genistoids sensu lato</taxon>
        <taxon>core genistoids</taxon>
        <taxon>Crotalarieae</taxon>
        <taxon>Crotalaria</taxon>
    </lineage>
</organism>
<dbReference type="EMBL" id="JAYWIO010000005">
    <property type="protein sequence ID" value="KAK7258619.1"/>
    <property type="molecule type" value="Genomic_DNA"/>
</dbReference>
<keyword evidence="4" id="KW-1185">Reference proteome</keyword>
<feature type="region of interest" description="Disordered" evidence="1">
    <location>
        <begin position="489"/>
        <end position="517"/>
    </location>
</feature>
<proteinExistence type="predicted"/>
<dbReference type="Gene3D" id="3.80.10.10">
    <property type="entry name" value="Ribonuclease Inhibitor"/>
    <property type="match status" value="1"/>
</dbReference>
<dbReference type="Proteomes" id="UP001372338">
    <property type="component" value="Unassembled WGS sequence"/>
</dbReference>
<evidence type="ECO:0000313" key="3">
    <source>
        <dbReference type="EMBL" id="KAK7258619.1"/>
    </source>
</evidence>
<evidence type="ECO:0000256" key="1">
    <source>
        <dbReference type="SAM" id="MobiDB-lite"/>
    </source>
</evidence>
<gene>
    <name evidence="3" type="ORF">RIF29_24200</name>
</gene>
<dbReference type="GO" id="GO:0007165">
    <property type="term" value="P:signal transduction"/>
    <property type="evidence" value="ECO:0007669"/>
    <property type="project" value="InterPro"/>
</dbReference>
<name>A0AAN9EK57_CROPI</name>
<reference evidence="3 4" key="1">
    <citation type="submission" date="2024-01" db="EMBL/GenBank/DDBJ databases">
        <title>The genomes of 5 underutilized Papilionoideae crops provide insights into root nodulation and disease resistanc.</title>
        <authorList>
            <person name="Yuan L."/>
        </authorList>
    </citation>
    <scope>NUCLEOTIDE SEQUENCE [LARGE SCALE GENOMIC DNA]</scope>
    <source>
        <strain evidence="3">ZHUSHIDOU_FW_LH</strain>
        <tissue evidence="3">Leaf</tissue>
    </source>
</reference>
<dbReference type="InterPro" id="IPR044974">
    <property type="entry name" value="Disease_R_plants"/>
</dbReference>
<dbReference type="InterPro" id="IPR035897">
    <property type="entry name" value="Toll_tir_struct_dom_sf"/>
</dbReference>
<dbReference type="PANTHER" id="PTHR11017">
    <property type="entry name" value="LEUCINE-RICH REPEAT-CONTAINING PROTEIN"/>
    <property type="match status" value="1"/>
</dbReference>
<accession>A0AAN9EK57</accession>
<dbReference type="InterPro" id="IPR032675">
    <property type="entry name" value="LRR_dom_sf"/>
</dbReference>
<feature type="domain" description="TIR" evidence="2">
    <location>
        <begin position="22"/>
        <end position="68"/>
    </location>
</feature>
<dbReference type="AlphaFoldDB" id="A0AAN9EK57"/>
<evidence type="ECO:0000259" key="2">
    <source>
        <dbReference type="Pfam" id="PF01582"/>
    </source>
</evidence>
<dbReference type="GO" id="GO:0006952">
    <property type="term" value="P:defense response"/>
    <property type="evidence" value="ECO:0007669"/>
    <property type="project" value="InterPro"/>
</dbReference>
<dbReference type="SUPFAM" id="SSF52200">
    <property type="entry name" value="Toll/Interleukin receptor TIR domain"/>
    <property type="match status" value="1"/>
</dbReference>
<dbReference type="InterPro" id="IPR000157">
    <property type="entry name" value="TIR_dom"/>
</dbReference>
<comment type="caution">
    <text evidence="3">The sequence shown here is derived from an EMBL/GenBank/DDBJ whole genome shotgun (WGS) entry which is preliminary data.</text>
</comment>
<dbReference type="PANTHER" id="PTHR11017:SF570">
    <property type="entry name" value="DISEASE RESISTANCE PROTEIN (TIR-NBS CLASS)-RELATED"/>
    <property type="match status" value="1"/>
</dbReference>
<protein>
    <recommendedName>
        <fullName evidence="2">TIR domain-containing protein</fullName>
    </recommendedName>
</protein>
<dbReference type="Gene3D" id="3.40.50.10140">
    <property type="entry name" value="Toll/interleukin-1 receptor homology (TIR) domain"/>
    <property type="match status" value="1"/>
</dbReference>
<dbReference type="SUPFAM" id="SSF52058">
    <property type="entry name" value="L domain-like"/>
    <property type="match status" value="1"/>
</dbReference>
<dbReference type="Pfam" id="PF01582">
    <property type="entry name" value="TIR"/>
    <property type="match status" value="1"/>
</dbReference>